<dbReference type="Proteomes" id="UP000325788">
    <property type="component" value="Unassembled WGS sequence"/>
</dbReference>
<accession>A0A5N4WUL4</accession>
<evidence type="ECO:0000313" key="2">
    <source>
        <dbReference type="Proteomes" id="UP000325788"/>
    </source>
</evidence>
<organism evidence="1 2">
    <name type="scientific">Acinetobacter tandoii</name>
    <dbReference type="NCBI Taxonomy" id="202954"/>
    <lineage>
        <taxon>Bacteria</taxon>
        <taxon>Pseudomonadati</taxon>
        <taxon>Pseudomonadota</taxon>
        <taxon>Gammaproteobacteria</taxon>
        <taxon>Moraxellales</taxon>
        <taxon>Moraxellaceae</taxon>
        <taxon>Acinetobacter</taxon>
    </lineage>
</organism>
<evidence type="ECO:0000313" key="1">
    <source>
        <dbReference type="EMBL" id="KAB1859559.1"/>
    </source>
</evidence>
<sequence>MTENDQKIIDILDQMHDMPLDKSYLVYITFCYKIIPLLDNDKIGSDYILDSVSKAKSFWFDKESSVTEDEIISRRVNIIRYMKEENISYDINIKPELKFSIIPLWTRPPSVDIGDSLDWGLSLLKIINISDNVIKVKLLEALQSVN</sequence>
<dbReference type="AlphaFoldDB" id="A0A5N4WUL4"/>
<protein>
    <submittedName>
        <fullName evidence="1">Uncharacterized protein</fullName>
    </submittedName>
</protein>
<proteinExistence type="predicted"/>
<name>A0A5N4WUL4_9GAMM</name>
<dbReference type="RefSeq" id="WP_151503641.1">
    <property type="nucleotide sequence ID" value="NZ_JBBCMB010000001.1"/>
</dbReference>
<gene>
    <name evidence="1" type="ORF">F4W09_00010</name>
</gene>
<reference evidence="1 2" key="1">
    <citation type="submission" date="2019-09" db="EMBL/GenBank/DDBJ databases">
        <title>Draft genome sequence of Acinetobacter tandoii W4-4-4 isolated from environmental water sample.</title>
        <authorList>
            <person name="Wee S.K."/>
            <person name="Yan B."/>
            <person name="Mustaffa S.B."/>
            <person name="Yap E.P.H."/>
        </authorList>
    </citation>
    <scope>NUCLEOTIDE SEQUENCE [LARGE SCALE GENOMIC DNA]</scope>
    <source>
        <strain evidence="1 2">W4-4-4</strain>
    </source>
</reference>
<dbReference type="EMBL" id="VXLD01000001">
    <property type="protein sequence ID" value="KAB1859559.1"/>
    <property type="molecule type" value="Genomic_DNA"/>
</dbReference>
<comment type="caution">
    <text evidence="1">The sequence shown here is derived from an EMBL/GenBank/DDBJ whole genome shotgun (WGS) entry which is preliminary data.</text>
</comment>